<keyword evidence="4" id="KW-1185">Reference proteome</keyword>
<dbReference type="PANTHER" id="PTHR46604">
    <property type="entry name" value="PROTEIN MID1-COMPLEMENTING ACTIVITY 1"/>
    <property type="match status" value="1"/>
</dbReference>
<proteinExistence type="predicted"/>
<dbReference type="InterPro" id="IPR036537">
    <property type="entry name" value="Adaptor_Cbl_N_dom_sf"/>
</dbReference>
<dbReference type="Pfam" id="PF19584">
    <property type="entry name" value="MCAfunc"/>
    <property type="match status" value="1"/>
</dbReference>
<accession>A0AAE0B511</accession>
<organism evidence="3 4">
    <name type="scientific">Dipteronia sinensis</name>
    <dbReference type="NCBI Taxonomy" id="43782"/>
    <lineage>
        <taxon>Eukaryota</taxon>
        <taxon>Viridiplantae</taxon>
        <taxon>Streptophyta</taxon>
        <taxon>Embryophyta</taxon>
        <taxon>Tracheophyta</taxon>
        <taxon>Spermatophyta</taxon>
        <taxon>Magnoliopsida</taxon>
        <taxon>eudicotyledons</taxon>
        <taxon>Gunneridae</taxon>
        <taxon>Pentapetalae</taxon>
        <taxon>rosids</taxon>
        <taxon>malvids</taxon>
        <taxon>Sapindales</taxon>
        <taxon>Sapindaceae</taxon>
        <taxon>Hippocastanoideae</taxon>
        <taxon>Acereae</taxon>
        <taxon>Dipteronia</taxon>
    </lineage>
</organism>
<evidence type="ECO:0000256" key="1">
    <source>
        <dbReference type="SAM" id="MobiDB-lite"/>
    </source>
</evidence>
<dbReference type="EMBL" id="JANJYJ010000001">
    <property type="protein sequence ID" value="KAK3229440.1"/>
    <property type="molecule type" value="Genomic_DNA"/>
</dbReference>
<evidence type="ECO:0000313" key="4">
    <source>
        <dbReference type="Proteomes" id="UP001281410"/>
    </source>
</evidence>
<evidence type="ECO:0000313" key="3">
    <source>
        <dbReference type="EMBL" id="KAK3229440.1"/>
    </source>
</evidence>
<sequence length="84" mass="8806">MMANLAQVAGVNALGLVNMIISSARTATTQRRNCEQLAEHVKIIGNLLEKLRSTDLMTEASSDQGAVGLSRGGPQESPGAGREL</sequence>
<evidence type="ECO:0000259" key="2">
    <source>
        <dbReference type="Pfam" id="PF19584"/>
    </source>
</evidence>
<reference evidence="3" key="1">
    <citation type="journal article" date="2023" name="Plant J.">
        <title>Genome sequences and population genomics provide insights into the demographic history, inbreeding, and mutation load of two 'living fossil' tree species of Dipteronia.</title>
        <authorList>
            <person name="Feng Y."/>
            <person name="Comes H.P."/>
            <person name="Chen J."/>
            <person name="Zhu S."/>
            <person name="Lu R."/>
            <person name="Zhang X."/>
            <person name="Li P."/>
            <person name="Qiu J."/>
            <person name="Olsen K.M."/>
            <person name="Qiu Y."/>
        </authorList>
    </citation>
    <scope>NUCLEOTIDE SEQUENCE</scope>
    <source>
        <strain evidence="3">NBL</strain>
    </source>
</reference>
<protein>
    <recommendedName>
        <fullName evidence="2">MCAfunc domain-containing protein</fullName>
    </recommendedName>
</protein>
<feature type="region of interest" description="Disordered" evidence="1">
    <location>
        <begin position="59"/>
        <end position="84"/>
    </location>
</feature>
<dbReference type="Gene3D" id="1.20.930.20">
    <property type="entry name" value="Adaptor protein Cbl, N-terminal domain"/>
    <property type="match status" value="1"/>
</dbReference>
<name>A0AAE0B511_9ROSI</name>
<dbReference type="GO" id="GO:0007166">
    <property type="term" value="P:cell surface receptor signaling pathway"/>
    <property type="evidence" value="ECO:0007669"/>
    <property type="project" value="InterPro"/>
</dbReference>
<gene>
    <name evidence="3" type="ORF">Dsin_001321</name>
</gene>
<dbReference type="PANTHER" id="PTHR46604:SF2">
    <property type="entry name" value="MCAFUNC DOMAIN-CONTAINING PROTEIN"/>
    <property type="match status" value="1"/>
</dbReference>
<comment type="caution">
    <text evidence="3">The sequence shown here is derived from an EMBL/GenBank/DDBJ whole genome shotgun (WGS) entry which is preliminary data.</text>
</comment>
<dbReference type="AlphaFoldDB" id="A0AAE0B511"/>
<feature type="domain" description="MCAfunc" evidence="2">
    <location>
        <begin position="16"/>
        <end position="59"/>
    </location>
</feature>
<dbReference type="InterPro" id="IPR045766">
    <property type="entry name" value="MCAfunc"/>
</dbReference>
<dbReference type="Proteomes" id="UP001281410">
    <property type="component" value="Unassembled WGS sequence"/>
</dbReference>